<keyword evidence="3" id="KW-1185">Reference proteome</keyword>
<comment type="caution">
    <text evidence="2">The sequence shown here is derived from an EMBL/GenBank/DDBJ whole genome shotgun (WGS) entry which is preliminary data.</text>
</comment>
<dbReference type="EMBL" id="AUYB01000081">
    <property type="protein sequence ID" value="KZN43037.1"/>
    <property type="molecule type" value="Genomic_DNA"/>
</dbReference>
<protein>
    <recommendedName>
        <fullName evidence="4">YtkA-like domain-containing protein</fullName>
    </recommendedName>
</protein>
<accession>A0A166YMY6</accession>
<organism evidence="2 3">
    <name type="scientific">Pseudoalteromonas luteoviolacea DSM 6061</name>
    <dbReference type="NCBI Taxonomy" id="1365250"/>
    <lineage>
        <taxon>Bacteria</taxon>
        <taxon>Pseudomonadati</taxon>
        <taxon>Pseudomonadota</taxon>
        <taxon>Gammaproteobacteria</taxon>
        <taxon>Alteromonadales</taxon>
        <taxon>Pseudoalteromonadaceae</taxon>
        <taxon>Pseudoalteromonas</taxon>
    </lineage>
</organism>
<feature type="chain" id="PRO_5007882829" description="YtkA-like domain-containing protein" evidence="1">
    <location>
        <begin position="20"/>
        <end position="146"/>
    </location>
</feature>
<reference evidence="2 3" key="1">
    <citation type="submission" date="2013-07" db="EMBL/GenBank/DDBJ databases">
        <title>Comparative Genomic and Metabolomic Analysis of Twelve Strains of Pseudoalteromonas luteoviolacea.</title>
        <authorList>
            <person name="Vynne N.G."/>
            <person name="Mansson M."/>
            <person name="Gram L."/>
        </authorList>
    </citation>
    <scope>NUCLEOTIDE SEQUENCE [LARGE SCALE GENOMIC DNA]</scope>
    <source>
        <strain evidence="2 3">DSM 6061</strain>
    </source>
</reference>
<proteinExistence type="predicted"/>
<name>A0A166YMY6_9GAMM</name>
<feature type="signal peptide" evidence="1">
    <location>
        <begin position="1"/>
        <end position="19"/>
    </location>
</feature>
<evidence type="ECO:0000313" key="3">
    <source>
        <dbReference type="Proteomes" id="UP000076643"/>
    </source>
</evidence>
<dbReference type="AlphaFoldDB" id="A0A166YMY6"/>
<dbReference type="PROSITE" id="PS51257">
    <property type="entry name" value="PROKAR_LIPOPROTEIN"/>
    <property type="match status" value="1"/>
</dbReference>
<sequence>MRYFSTFAVVFLVSFLAACSDHSISIHESSEKSERSIKSKNCTSINPCLIKKGVKFWVDADTPKPETPFGIMFKFEEPIDIQTAYLEGVSMYMGKIPVSFVKEESGKWRAEAMVGSCNLAEMQWKLRVFDSNDDELNFSPSIYTYR</sequence>
<evidence type="ECO:0000313" key="2">
    <source>
        <dbReference type="EMBL" id="KZN43037.1"/>
    </source>
</evidence>
<evidence type="ECO:0000256" key="1">
    <source>
        <dbReference type="SAM" id="SignalP"/>
    </source>
</evidence>
<gene>
    <name evidence="2" type="ORF">N475_00220</name>
</gene>
<dbReference type="PATRIC" id="fig|1365250.3.peg.897"/>
<evidence type="ECO:0008006" key="4">
    <source>
        <dbReference type="Google" id="ProtNLM"/>
    </source>
</evidence>
<keyword evidence="1" id="KW-0732">Signal</keyword>
<dbReference type="Proteomes" id="UP000076643">
    <property type="component" value="Unassembled WGS sequence"/>
</dbReference>